<protein>
    <recommendedName>
        <fullName evidence="2">Glucose-methanol-choline oxidoreductase N-terminal domain-containing protein</fullName>
    </recommendedName>
</protein>
<dbReference type="SUPFAM" id="SSF54373">
    <property type="entry name" value="FAD-linked reductases, C-terminal domain"/>
    <property type="match status" value="1"/>
</dbReference>
<dbReference type="Proteomes" id="UP001583177">
    <property type="component" value="Unassembled WGS sequence"/>
</dbReference>
<comment type="similarity">
    <text evidence="1">Belongs to the GMC oxidoreductase family.</text>
</comment>
<name>A0ABR3W159_9PEZI</name>
<dbReference type="InterPro" id="IPR007867">
    <property type="entry name" value="GMC_OxRtase_C"/>
</dbReference>
<accession>A0ABR3W159</accession>
<dbReference type="Gene3D" id="3.30.560.10">
    <property type="entry name" value="Glucose Oxidase, domain 3"/>
    <property type="match status" value="2"/>
</dbReference>
<sequence>MLLFKYFPRICPVVTKWFPLFGNPEYQKSMVSLPKLTLASLSIAETRVIMQDVHSRRPAKLSRARRKELANQRLSLPLGCGLRTLLMQVAYADPKSHAPTSGQNGDHRRYDDTFLRTEYYSWGTAACVVAGRLAEADPELSILVIEGGQDNFNVPSVVHPLLYYQHLLPTSKTALFYKAKASEHLAGRESIVPSGGPVQISNGGYSAKNPEDDYIKVLETYGGLPESKDMQSLDANNCCERSLRYVSPEGKRQDAAHTFLHPKLQDGKHPNLHVLVETKVVRVLFDDAKKACGVEVAPNPDFQLQIGVTKTPNQVFKARKLVVVSCGANGTPSVLERSGIGGKEVLEKAGVPVVVDLPGVGNNWQDHHLILLPFKTSLQPRETSDFVISGRVKQEDLIKNNDKILGWNYIEVGVKMQPSEVDRATFDKDLLSAWEKDFKDKPNKPLMLMGIINGFVGDQSILDPGQYVLMANYTAYPYSRGHMHITGPNFDDALDFDVGFFSDPGEVDLKKQVWAYKKQREFMRRTEMFRGEVALGHPKFSATSKAALVEDVSTSGLNGTDVQDLEYSAEDDKAIEQFLRENIQTTWHSLGSCKMAPREDMGVVDAKLSVYGVQSLKVADLSIPPENVGANTNNTALVIGEKAANIIMQELGLLKN</sequence>
<feature type="domain" description="Glucose-methanol-choline oxidoreductase N-terminal" evidence="2">
    <location>
        <begin position="327"/>
        <end position="341"/>
    </location>
</feature>
<dbReference type="PANTHER" id="PTHR11552">
    <property type="entry name" value="GLUCOSE-METHANOL-CHOLINE GMC OXIDOREDUCTASE"/>
    <property type="match status" value="1"/>
</dbReference>
<dbReference type="Pfam" id="PF00732">
    <property type="entry name" value="GMC_oxred_N"/>
    <property type="match status" value="1"/>
</dbReference>
<comment type="caution">
    <text evidence="3">The sequence shown here is derived from an EMBL/GenBank/DDBJ whole genome shotgun (WGS) entry which is preliminary data.</text>
</comment>
<proteinExistence type="inferred from homology"/>
<dbReference type="PANTHER" id="PTHR11552:SF78">
    <property type="entry name" value="GLUCOSE-METHANOL-CHOLINE OXIDOREDUCTASE N-TERMINAL DOMAIN-CONTAINING PROTEIN"/>
    <property type="match status" value="1"/>
</dbReference>
<evidence type="ECO:0000313" key="3">
    <source>
        <dbReference type="EMBL" id="KAL1850380.1"/>
    </source>
</evidence>
<evidence type="ECO:0000256" key="1">
    <source>
        <dbReference type="ARBA" id="ARBA00010790"/>
    </source>
</evidence>
<dbReference type="PIRSF" id="PIRSF000137">
    <property type="entry name" value="Alcohol_oxidase"/>
    <property type="match status" value="1"/>
</dbReference>
<dbReference type="EMBL" id="JAWRVE010000188">
    <property type="protein sequence ID" value="KAL1850380.1"/>
    <property type="molecule type" value="Genomic_DNA"/>
</dbReference>
<dbReference type="InterPro" id="IPR012132">
    <property type="entry name" value="GMC_OxRdtase"/>
</dbReference>
<dbReference type="SUPFAM" id="SSF51905">
    <property type="entry name" value="FAD/NAD(P)-binding domain"/>
    <property type="match status" value="1"/>
</dbReference>
<dbReference type="PROSITE" id="PS00624">
    <property type="entry name" value="GMC_OXRED_2"/>
    <property type="match status" value="1"/>
</dbReference>
<gene>
    <name evidence="3" type="ORF">Daus18300_012975</name>
</gene>
<dbReference type="InterPro" id="IPR000172">
    <property type="entry name" value="GMC_OxRdtase_N"/>
</dbReference>
<dbReference type="InterPro" id="IPR036188">
    <property type="entry name" value="FAD/NAD-bd_sf"/>
</dbReference>
<dbReference type="Gene3D" id="3.50.50.60">
    <property type="entry name" value="FAD/NAD(P)-binding domain"/>
    <property type="match status" value="2"/>
</dbReference>
<evidence type="ECO:0000259" key="2">
    <source>
        <dbReference type="PROSITE" id="PS00624"/>
    </source>
</evidence>
<reference evidence="3 4" key="1">
    <citation type="journal article" date="2024" name="IMA Fungus">
        <title>IMA Genome - F19 : A genome assembly and annotation guide to empower mycologists, including annotated draft genome sequences of Ceratocystis pirilliformis, Diaporthe australafricana, Fusarium ophioides, Paecilomyces lecythidis, and Sporothrix stenoceras.</title>
        <authorList>
            <person name="Aylward J."/>
            <person name="Wilson A.M."/>
            <person name="Visagie C.M."/>
            <person name="Spraker J."/>
            <person name="Barnes I."/>
            <person name="Buitendag C."/>
            <person name="Ceriani C."/>
            <person name="Del Mar Angel L."/>
            <person name="du Plessis D."/>
            <person name="Fuchs T."/>
            <person name="Gasser K."/>
            <person name="Kramer D."/>
            <person name="Li W."/>
            <person name="Munsamy K."/>
            <person name="Piso A."/>
            <person name="Price J.L."/>
            <person name="Sonnekus B."/>
            <person name="Thomas C."/>
            <person name="van der Nest A."/>
            <person name="van Dijk A."/>
            <person name="van Heerden A."/>
            <person name="van Vuuren N."/>
            <person name="Yilmaz N."/>
            <person name="Duong T.A."/>
            <person name="van der Merwe N.A."/>
            <person name="Wingfield M.J."/>
            <person name="Wingfield B.D."/>
        </authorList>
    </citation>
    <scope>NUCLEOTIDE SEQUENCE [LARGE SCALE GENOMIC DNA]</scope>
    <source>
        <strain evidence="3 4">CMW 18300</strain>
    </source>
</reference>
<evidence type="ECO:0000313" key="4">
    <source>
        <dbReference type="Proteomes" id="UP001583177"/>
    </source>
</evidence>
<dbReference type="Pfam" id="PF05199">
    <property type="entry name" value="GMC_oxred_C"/>
    <property type="match status" value="1"/>
</dbReference>
<organism evidence="3 4">
    <name type="scientific">Diaporthe australafricana</name>
    <dbReference type="NCBI Taxonomy" id="127596"/>
    <lineage>
        <taxon>Eukaryota</taxon>
        <taxon>Fungi</taxon>
        <taxon>Dikarya</taxon>
        <taxon>Ascomycota</taxon>
        <taxon>Pezizomycotina</taxon>
        <taxon>Sordariomycetes</taxon>
        <taxon>Sordariomycetidae</taxon>
        <taxon>Diaporthales</taxon>
        <taxon>Diaporthaceae</taxon>
        <taxon>Diaporthe</taxon>
    </lineage>
</organism>
<keyword evidence="4" id="KW-1185">Reference proteome</keyword>